<keyword evidence="3" id="KW-1185">Reference proteome</keyword>
<proteinExistence type="predicted"/>
<gene>
    <name evidence="2" type="ORF">GCM10022384_31610</name>
</gene>
<protein>
    <submittedName>
        <fullName evidence="2">Uncharacterized protein</fullName>
    </submittedName>
</protein>
<dbReference type="Proteomes" id="UP001500034">
    <property type="component" value="Unassembled WGS sequence"/>
</dbReference>
<evidence type="ECO:0000313" key="3">
    <source>
        <dbReference type="Proteomes" id="UP001500034"/>
    </source>
</evidence>
<evidence type="ECO:0000313" key="2">
    <source>
        <dbReference type="EMBL" id="GAA3979857.1"/>
    </source>
</evidence>
<organism evidence="2 3">
    <name type="scientific">Streptomyces marokkonensis</name>
    <dbReference type="NCBI Taxonomy" id="324855"/>
    <lineage>
        <taxon>Bacteria</taxon>
        <taxon>Bacillati</taxon>
        <taxon>Actinomycetota</taxon>
        <taxon>Actinomycetes</taxon>
        <taxon>Kitasatosporales</taxon>
        <taxon>Streptomycetaceae</taxon>
        <taxon>Streptomyces</taxon>
    </lineage>
</organism>
<accession>A0ABP7QCJ9</accession>
<sequence>MEPGGARALSQAATDAPRVHDQTGEGLIGEGLTLYVYRRFDPAGLARGAVRADRILDEARETEEPAHLVRVFGISITTSMKYIHAAHPHRLGPVPH</sequence>
<name>A0ABP7QCJ9_9ACTN</name>
<comment type="caution">
    <text evidence="2">The sequence shown here is derived from an EMBL/GenBank/DDBJ whole genome shotgun (WGS) entry which is preliminary data.</text>
</comment>
<feature type="region of interest" description="Disordered" evidence="1">
    <location>
        <begin position="1"/>
        <end position="24"/>
    </location>
</feature>
<reference evidence="3" key="1">
    <citation type="journal article" date="2019" name="Int. J. Syst. Evol. Microbiol.">
        <title>The Global Catalogue of Microorganisms (GCM) 10K type strain sequencing project: providing services to taxonomists for standard genome sequencing and annotation.</title>
        <authorList>
            <consortium name="The Broad Institute Genomics Platform"/>
            <consortium name="The Broad Institute Genome Sequencing Center for Infectious Disease"/>
            <person name="Wu L."/>
            <person name="Ma J."/>
        </authorList>
    </citation>
    <scope>NUCLEOTIDE SEQUENCE [LARGE SCALE GENOMIC DNA]</scope>
    <source>
        <strain evidence="3">JCM 17027</strain>
    </source>
</reference>
<evidence type="ECO:0000256" key="1">
    <source>
        <dbReference type="SAM" id="MobiDB-lite"/>
    </source>
</evidence>
<dbReference type="EMBL" id="BAABCQ010000053">
    <property type="protein sequence ID" value="GAA3979857.1"/>
    <property type="molecule type" value="Genomic_DNA"/>
</dbReference>